<evidence type="ECO:0000313" key="4">
    <source>
        <dbReference type="Proteomes" id="UP000480425"/>
    </source>
</evidence>
<dbReference type="CDD" id="cd13926">
    <property type="entry name" value="N-acetylmuramidase_GH108"/>
    <property type="match status" value="1"/>
</dbReference>
<dbReference type="Proteomes" id="UP000480425">
    <property type="component" value="Unassembled WGS sequence"/>
</dbReference>
<reference evidence="3 4" key="1">
    <citation type="submission" date="2019-09" db="EMBL/GenBank/DDBJ databases">
        <title>Distinct polysaccharide growth profiles of human intestinal Prevotella copri isolates.</title>
        <authorList>
            <person name="Fehlner-Peach H."/>
            <person name="Magnabosco C."/>
            <person name="Raghavan V."/>
            <person name="Scher J.U."/>
            <person name="Tett A."/>
            <person name="Cox L.M."/>
            <person name="Gottsegen C."/>
            <person name="Watters A."/>
            <person name="Wiltshire- Gordon J.D."/>
            <person name="Segata N."/>
            <person name="Bonneau R."/>
            <person name="Littman D.R."/>
        </authorList>
    </citation>
    <scope>NUCLEOTIDE SEQUENCE [LARGE SCALE GENOMIC DNA]</scope>
    <source>
        <strain evidence="4">iA622</strain>
    </source>
</reference>
<name>A0A6G1U1J2_9BACT</name>
<organism evidence="3 4">
    <name type="scientific">Segatella copri</name>
    <dbReference type="NCBI Taxonomy" id="165179"/>
    <lineage>
        <taxon>Bacteria</taxon>
        <taxon>Pseudomonadati</taxon>
        <taxon>Bacteroidota</taxon>
        <taxon>Bacteroidia</taxon>
        <taxon>Bacteroidales</taxon>
        <taxon>Prevotellaceae</taxon>
        <taxon>Segatella</taxon>
    </lineage>
</organism>
<comment type="caution">
    <text evidence="3">The sequence shown here is derived from an EMBL/GenBank/DDBJ whole genome shotgun (WGS) entry which is preliminary data.</text>
</comment>
<dbReference type="SUPFAM" id="SSF53955">
    <property type="entry name" value="Lysozyme-like"/>
    <property type="match status" value="1"/>
</dbReference>
<protein>
    <submittedName>
        <fullName evidence="3">Peptidoglycan domain protein</fullName>
    </submittedName>
</protein>
<dbReference type="EMBL" id="VZCB01000079">
    <property type="protein sequence ID" value="MQN81287.1"/>
    <property type="molecule type" value="Genomic_DNA"/>
</dbReference>
<dbReference type="OrthoDB" id="672438at2"/>
<dbReference type="Gene3D" id="1.20.141.10">
    <property type="entry name" value="Chitosanase, subunit A, domain 1"/>
    <property type="match status" value="1"/>
</dbReference>
<evidence type="ECO:0000259" key="2">
    <source>
        <dbReference type="Pfam" id="PF09374"/>
    </source>
</evidence>
<feature type="domain" description="TtsA-like Glycoside hydrolase family 108" evidence="1">
    <location>
        <begin position="10"/>
        <end position="100"/>
    </location>
</feature>
<dbReference type="PROSITE" id="PS00018">
    <property type="entry name" value="EF_HAND_1"/>
    <property type="match status" value="1"/>
</dbReference>
<dbReference type="Pfam" id="PF05838">
    <property type="entry name" value="Glyco_hydro_108"/>
    <property type="match status" value="1"/>
</dbReference>
<accession>A0A6G1U1J2</accession>
<dbReference type="InterPro" id="IPR008565">
    <property type="entry name" value="TtsA-like_GH18_dom"/>
</dbReference>
<sequence>MAEVEKFAPFVLKWEGGAKYTNNKHDRGGATKYGITIATWRTVGYDKNGDGKIDEKDVKLLDEEDFKMVLKRNFWDTWKADQIKDQKVAESLVDWVWNSGKWGIIKPQQLLGVKADGIVGAKTLAAVNNYPNQHQLFEALKNARKAYINKLIKKDPSQIVFKKGWLNRINDLKYED</sequence>
<dbReference type="InterPro" id="IPR018247">
    <property type="entry name" value="EF_Hand_1_Ca_BS"/>
</dbReference>
<feature type="domain" description="Peptidoglycan binding" evidence="2">
    <location>
        <begin position="107"/>
        <end position="169"/>
    </location>
</feature>
<proteinExistence type="predicted"/>
<dbReference type="InterPro" id="IPR023346">
    <property type="entry name" value="Lysozyme-like_dom_sf"/>
</dbReference>
<evidence type="ECO:0000313" key="3">
    <source>
        <dbReference type="EMBL" id="MQN81287.1"/>
    </source>
</evidence>
<dbReference type="InterPro" id="IPR018537">
    <property type="entry name" value="Peptidoglycan-bd_3"/>
</dbReference>
<gene>
    <name evidence="3" type="ORF">F7D73_10075</name>
</gene>
<dbReference type="Pfam" id="PF09374">
    <property type="entry name" value="PG_binding_3"/>
    <property type="match status" value="1"/>
</dbReference>
<evidence type="ECO:0000259" key="1">
    <source>
        <dbReference type="Pfam" id="PF05838"/>
    </source>
</evidence>
<dbReference type="AlphaFoldDB" id="A0A6G1U1J2"/>
<dbReference type="RefSeq" id="WP_153124375.1">
    <property type="nucleotide sequence ID" value="NZ_VZCB01000079.1"/>
</dbReference>